<feature type="non-terminal residue" evidence="1">
    <location>
        <position position="1"/>
    </location>
</feature>
<protein>
    <submittedName>
        <fullName evidence="1">Uncharacterized protein</fullName>
    </submittedName>
</protein>
<dbReference type="AlphaFoldDB" id="A0A8J6DLG2"/>
<gene>
    <name evidence="1" type="ORF">J0S82_007074</name>
</gene>
<feature type="non-terminal residue" evidence="1">
    <location>
        <position position="127"/>
    </location>
</feature>
<reference evidence="1" key="1">
    <citation type="journal article" date="2021" name="Evol. Appl.">
        <title>The genome of the Pyrenean desman and the effects of bottlenecks and inbreeding on the genomic landscape of an endangered species.</title>
        <authorList>
            <person name="Escoda L."/>
            <person name="Castresana J."/>
        </authorList>
    </citation>
    <scope>NUCLEOTIDE SEQUENCE</scope>
    <source>
        <strain evidence="1">IBE-C5619</strain>
    </source>
</reference>
<dbReference type="EMBL" id="JAGFMF010011796">
    <property type="protein sequence ID" value="KAG8512541.1"/>
    <property type="molecule type" value="Genomic_DNA"/>
</dbReference>
<keyword evidence="2" id="KW-1185">Reference proteome</keyword>
<evidence type="ECO:0000313" key="1">
    <source>
        <dbReference type="EMBL" id="KAG8512541.1"/>
    </source>
</evidence>
<name>A0A8J6DLG2_GALPY</name>
<sequence length="127" mass="14690">SSTMGINHTTERTTDLEICLHIIEHMLPLRKARSMSGCFIRIVNSGDEHFYITTRESLPCTLNNLVFQVGGIYRDQSLCKISAIHQLARSWHCCLSRRFYKVCSFCQEEPRQIQPLSLFTAILAWVR</sequence>
<accession>A0A8J6DLG2</accession>
<dbReference type="Proteomes" id="UP000700334">
    <property type="component" value="Unassembled WGS sequence"/>
</dbReference>
<organism evidence="1 2">
    <name type="scientific">Galemys pyrenaicus</name>
    <name type="common">Iberian desman</name>
    <name type="synonym">Pyrenean desman</name>
    <dbReference type="NCBI Taxonomy" id="202257"/>
    <lineage>
        <taxon>Eukaryota</taxon>
        <taxon>Metazoa</taxon>
        <taxon>Chordata</taxon>
        <taxon>Craniata</taxon>
        <taxon>Vertebrata</taxon>
        <taxon>Euteleostomi</taxon>
        <taxon>Mammalia</taxon>
        <taxon>Eutheria</taxon>
        <taxon>Laurasiatheria</taxon>
        <taxon>Eulipotyphla</taxon>
        <taxon>Talpidae</taxon>
        <taxon>Galemys</taxon>
    </lineage>
</organism>
<proteinExistence type="predicted"/>
<evidence type="ECO:0000313" key="2">
    <source>
        <dbReference type="Proteomes" id="UP000700334"/>
    </source>
</evidence>
<comment type="caution">
    <text evidence="1">The sequence shown here is derived from an EMBL/GenBank/DDBJ whole genome shotgun (WGS) entry which is preliminary data.</text>
</comment>